<gene>
    <name evidence="1" type="ORF">DEJ48_38950</name>
</gene>
<reference evidence="1 2" key="1">
    <citation type="submission" date="2018-05" db="EMBL/GenBank/DDBJ databases">
        <title>Streptomyces venezuelae.</title>
        <authorList>
            <person name="Kim W."/>
            <person name="Lee N."/>
            <person name="Cho B.-K."/>
        </authorList>
    </citation>
    <scope>NUCLEOTIDE SEQUENCE [LARGE SCALE GENOMIC DNA]</scope>
    <source>
        <strain evidence="1 2">ATCC 14584</strain>
    </source>
</reference>
<organism evidence="1 2">
    <name type="scientific">Streptomyces venezuelae</name>
    <dbReference type="NCBI Taxonomy" id="54571"/>
    <lineage>
        <taxon>Bacteria</taxon>
        <taxon>Bacillati</taxon>
        <taxon>Actinomycetota</taxon>
        <taxon>Actinomycetes</taxon>
        <taxon>Kitasatosporales</taxon>
        <taxon>Streptomycetaceae</taxon>
        <taxon>Streptomyces</taxon>
    </lineage>
</organism>
<sequence>MGNEDASAGRLGGGFGGGNTPITGAMTRAEMIEVWRTHRAARRAAAVSGPEDPVDGFALRKWRKAGVFGAEAVARVEDVLRALLASVAAEDGTLSWGADTIRACLDGQPTPQLLPAVKALLEAAEPNRAVAQTAAVLSVIHEVGMPWLSPVGERRLAVIAGTVATSELGPADVPRAEDDPVGAYALYHALIRGHLDELPAHSLRAVIPWAPLGIIDDLIDADVLDRGNRPWSLRSDTAEQGYLLARLAPEKVEAALAQSLCWNEPREREAFLAGEPVDPKPGSLYDLLLRVADGEPEVLKELEELLPRDLVLQLRKIQEGAVTGTWDPDIPADRGLWRLLCALWEPRAAINPARGPFYALVALRHAYDLICQGERKKAQAQVNKLVDHEDAEAGAATEAWNMFAYLALLNDDLDLAYVSLARVARTDRRVEDNLALLDRRRRTKRNDRSQPANPYLELGLPHKSEQWKHQWRERRRADRDNLDLAAQANWAKRRIEQAERAEDWSDFFVLPLDPTALRLPTVRPRSLTPRPAVMPRRTPSGAAADLSAVRDRALATLLPTLLSAPRRPDHDHRTSS</sequence>
<dbReference type="EMBL" id="CP029192">
    <property type="protein sequence ID" value="QES38596.1"/>
    <property type="molecule type" value="Genomic_DNA"/>
</dbReference>
<accession>A0A5P2C789</accession>
<dbReference type="Proteomes" id="UP000322927">
    <property type="component" value="Chromosome"/>
</dbReference>
<protein>
    <submittedName>
        <fullName evidence="1">Uncharacterized protein</fullName>
    </submittedName>
</protein>
<dbReference type="OrthoDB" id="3510269at2"/>
<dbReference type="RefSeq" id="WP_150220771.1">
    <property type="nucleotide sequence ID" value="NZ_CP029192.1"/>
</dbReference>
<proteinExistence type="predicted"/>
<name>A0A5P2C789_STRVZ</name>
<evidence type="ECO:0000313" key="2">
    <source>
        <dbReference type="Proteomes" id="UP000322927"/>
    </source>
</evidence>
<dbReference type="AlphaFoldDB" id="A0A5P2C789"/>
<evidence type="ECO:0000313" key="1">
    <source>
        <dbReference type="EMBL" id="QES38596.1"/>
    </source>
</evidence>